<proteinExistence type="predicted"/>
<name>A0A6A6SLC8_9PLEO</name>
<gene>
    <name evidence="1" type="ORF">K491DRAFT_232582</name>
</gene>
<sequence length="78" mass="8393">MCCSSATISGRCFTATIVSCRDQRLLHDATNGLGNLPCSTLLSLIRGGRTVACAIRDPSTFPPLIYIVSGEYRVTLRT</sequence>
<dbReference type="Proteomes" id="UP000799324">
    <property type="component" value="Unassembled WGS sequence"/>
</dbReference>
<accession>A0A6A6SLC8</accession>
<reference evidence="1" key="1">
    <citation type="journal article" date="2020" name="Stud. Mycol.">
        <title>101 Dothideomycetes genomes: a test case for predicting lifestyles and emergence of pathogens.</title>
        <authorList>
            <person name="Haridas S."/>
            <person name="Albert R."/>
            <person name="Binder M."/>
            <person name="Bloem J."/>
            <person name="Labutti K."/>
            <person name="Salamov A."/>
            <person name="Andreopoulos B."/>
            <person name="Baker S."/>
            <person name="Barry K."/>
            <person name="Bills G."/>
            <person name="Bluhm B."/>
            <person name="Cannon C."/>
            <person name="Castanera R."/>
            <person name="Culley D."/>
            <person name="Daum C."/>
            <person name="Ezra D."/>
            <person name="Gonzalez J."/>
            <person name="Henrissat B."/>
            <person name="Kuo A."/>
            <person name="Liang C."/>
            <person name="Lipzen A."/>
            <person name="Lutzoni F."/>
            <person name="Magnuson J."/>
            <person name="Mondo S."/>
            <person name="Nolan M."/>
            <person name="Ohm R."/>
            <person name="Pangilinan J."/>
            <person name="Park H.-J."/>
            <person name="Ramirez L."/>
            <person name="Alfaro M."/>
            <person name="Sun H."/>
            <person name="Tritt A."/>
            <person name="Yoshinaga Y."/>
            <person name="Zwiers L.-H."/>
            <person name="Turgeon B."/>
            <person name="Goodwin S."/>
            <person name="Spatafora J."/>
            <person name="Crous P."/>
            <person name="Grigoriev I."/>
        </authorList>
    </citation>
    <scope>NUCLEOTIDE SEQUENCE</scope>
    <source>
        <strain evidence="1">CBS 122681</strain>
    </source>
</reference>
<dbReference type="AlphaFoldDB" id="A0A6A6SLC8"/>
<protein>
    <submittedName>
        <fullName evidence="1">Uncharacterized protein</fullName>
    </submittedName>
</protein>
<evidence type="ECO:0000313" key="1">
    <source>
        <dbReference type="EMBL" id="KAF2648705.1"/>
    </source>
</evidence>
<evidence type="ECO:0000313" key="2">
    <source>
        <dbReference type="Proteomes" id="UP000799324"/>
    </source>
</evidence>
<dbReference type="EMBL" id="MU004525">
    <property type="protein sequence ID" value="KAF2648705.1"/>
    <property type="molecule type" value="Genomic_DNA"/>
</dbReference>
<organism evidence="1 2">
    <name type="scientific">Lophiostoma macrostomum CBS 122681</name>
    <dbReference type="NCBI Taxonomy" id="1314788"/>
    <lineage>
        <taxon>Eukaryota</taxon>
        <taxon>Fungi</taxon>
        <taxon>Dikarya</taxon>
        <taxon>Ascomycota</taxon>
        <taxon>Pezizomycotina</taxon>
        <taxon>Dothideomycetes</taxon>
        <taxon>Pleosporomycetidae</taxon>
        <taxon>Pleosporales</taxon>
        <taxon>Lophiostomataceae</taxon>
        <taxon>Lophiostoma</taxon>
    </lineage>
</organism>
<keyword evidence="2" id="KW-1185">Reference proteome</keyword>